<evidence type="ECO:0000313" key="6">
    <source>
        <dbReference type="Proteomes" id="UP001285441"/>
    </source>
</evidence>
<keyword evidence="6" id="KW-1185">Reference proteome</keyword>
<feature type="binding site" evidence="2">
    <location>
        <position position="75"/>
    </location>
    <ligand>
        <name>glutathione</name>
        <dbReference type="ChEBI" id="CHEBI:57925"/>
    </ligand>
</feature>
<dbReference type="Gene3D" id="3.40.30.10">
    <property type="entry name" value="Glutaredoxin"/>
    <property type="match status" value="1"/>
</dbReference>
<dbReference type="Pfam" id="PF13409">
    <property type="entry name" value="GST_N_2"/>
    <property type="match status" value="1"/>
</dbReference>
<feature type="active site" description="Nucleophile" evidence="1">
    <location>
        <position position="44"/>
    </location>
</feature>
<dbReference type="AlphaFoldDB" id="A0AAE0NQ03"/>
<dbReference type="PROSITE" id="PS50405">
    <property type="entry name" value="GST_CTER"/>
    <property type="match status" value="1"/>
</dbReference>
<comment type="caution">
    <text evidence="5">The sequence shown here is derived from an EMBL/GenBank/DDBJ whole genome shotgun (WGS) entry which is preliminary data.</text>
</comment>
<dbReference type="InterPro" id="IPR004045">
    <property type="entry name" value="Glutathione_S-Trfase_N"/>
</dbReference>
<dbReference type="Proteomes" id="UP001285441">
    <property type="component" value="Unassembled WGS sequence"/>
</dbReference>
<dbReference type="Pfam" id="PF13410">
    <property type="entry name" value="GST_C_2"/>
    <property type="match status" value="1"/>
</dbReference>
<dbReference type="PANTHER" id="PTHR32419">
    <property type="entry name" value="GLUTATHIONYL-HYDROQUINONE REDUCTASE"/>
    <property type="match status" value="1"/>
</dbReference>
<feature type="domain" description="GST C-terminal" evidence="4">
    <location>
        <begin position="159"/>
        <end position="285"/>
    </location>
</feature>
<proteinExistence type="predicted"/>
<dbReference type="InterPro" id="IPR010987">
    <property type="entry name" value="Glutathione-S-Trfase_C-like"/>
</dbReference>
<dbReference type="InterPro" id="IPR036282">
    <property type="entry name" value="Glutathione-S-Trfase_C_sf"/>
</dbReference>
<dbReference type="SUPFAM" id="SSF52833">
    <property type="entry name" value="Thioredoxin-like"/>
    <property type="match status" value="1"/>
</dbReference>
<sequence>MCSSCFDGKFTRPDSSFRDYVSADPNSQYPAEKGRYALYLSPQCPWAHRTLIVRAIKGLEDIVDLYLMDYGPDGWYFSGEGESLASDPLYGFKLLRELYQKADPGYDSFVTVPVLWDKKTHTLVNNESSEIIRMFATAFDDLLPEHLREINRPGGGLYPAPLRPQIDELNSWVYDKINNGVYKTGFAITQEAYEANLYPLFEALDRVEGILGDGRRYLFGEHITEADLRLYTTIIRFDVGYHPVFMCNLKTIRHDYPNIHLWVRRLFWNTDEKGVLRAAFNKTTAASLHLYRAEYAKARHRIVFQRQGPLIIPKGPQLLIAEIPEDLL</sequence>
<dbReference type="CDD" id="cd03190">
    <property type="entry name" value="GST_C_Omega_like"/>
    <property type="match status" value="1"/>
</dbReference>
<evidence type="ECO:0000256" key="2">
    <source>
        <dbReference type="PIRSR" id="PIRSR015753-2"/>
    </source>
</evidence>
<dbReference type="PIRSF" id="PIRSF015753">
    <property type="entry name" value="GST"/>
    <property type="match status" value="1"/>
</dbReference>
<dbReference type="PANTHER" id="PTHR32419:SF25">
    <property type="entry name" value="GLUTATHIONE S-TRANSFERASE (EUROFUNG)"/>
    <property type="match status" value="1"/>
</dbReference>
<feature type="site" description="Lowers pKa of active site Cys" evidence="3">
    <location>
        <position position="295"/>
    </location>
</feature>
<dbReference type="GO" id="GO:0004364">
    <property type="term" value="F:glutathione transferase activity"/>
    <property type="evidence" value="ECO:0007669"/>
    <property type="project" value="InterPro"/>
</dbReference>
<dbReference type="Gene3D" id="1.20.1050.10">
    <property type="match status" value="1"/>
</dbReference>
<reference evidence="5" key="2">
    <citation type="submission" date="2023-06" db="EMBL/GenBank/DDBJ databases">
        <authorList>
            <consortium name="Lawrence Berkeley National Laboratory"/>
            <person name="Haridas S."/>
            <person name="Hensen N."/>
            <person name="Bonometti L."/>
            <person name="Westerberg I."/>
            <person name="Brannstrom I.O."/>
            <person name="Guillou S."/>
            <person name="Cros-Aarteil S."/>
            <person name="Calhoun S."/>
            <person name="Kuo A."/>
            <person name="Mondo S."/>
            <person name="Pangilinan J."/>
            <person name="Riley R."/>
            <person name="LaButti K."/>
            <person name="Andreopoulos B."/>
            <person name="Lipzen A."/>
            <person name="Chen C."/>
            <person name="Yanf M."/>
            <person name="Daum C."/>
            <person name="Ng V."/>
            <person name="Clum A."/>
            <person name="Steindorff A."/>
            <person name="Ohm R."/>
            <person name="Martin F."/>
            <person name="Silar P."/>
            <person name="Natvig D."/>
            <person name="Lalanne C."/>
            <person name="Gautier V."/>
            <person name="Ament-velasquez S.L."/>
            <person name="Kruys A."/>
            <person name="Hutchinson M.I."/>
            <person name="Powell A.J."/>
            <person name="Barry K."/>
            <person name="Miller A.N."/>
            <person name="Grigoriev I.V."/>
            <person name="Debuchy R."/>
            <person name="Gladieux P."/>
            <person name="Thoren M.H."/>
            <person name="Johannesson H."/>
        </authorList>
    </citation>
    <scope>NUCLEOTIDE SEQUENCE</scope>
    <source>
        <strain evidence="5">CBS 232.78</strain>
    </source>
</reference>
<evidence type="ECO:0000256" key="3">
    <source>
        <dbReference type="PIRSR" id="PIRSR015753-3"/>
    </source>
</evidence>
<dbReference type="SUPFAM" id="SSF47616">
    <property type="entry name" value="GST C-terminal domain-like"/>
    <property type="match status" value="1"/>
</dbReference>
<evidence type="ECO:0000259" key="4">
    <source>
        <dbReference type="PROSITE" id="PS50405"/>
    </source>
</evidence>
<accession>A0AAE0NQ03</accession>
<gene>
    <name evidence="5" type="ORF">B0H63DRAFT_494492</name>
</gene>
<feature type="binding site" evidence="2">
    <location>
        <begin position="127"/>
        <end position="128"/>
    </location>
    <ligand>
        <name>glutathione</name>
        <dbReference type="ChEBI" id="CHEBI:57925"/>
    </ligand>
</feature>
<dbReference type="InterPro" id="IPR047047">
    <property type="entry name" value="GST_Omega-like_C"/>
</dbReference>
<protein>
    <submittedName>
        <fullName evidence="5">Glutathione S-transferase</fullName>
    </submittedName>
</protein>
<feature type="active site" description="Proton donor/acceptor" evidence="1">
    <location>
        <position position="182"/>
    </location>
</feature>
<organism evidence="5 6">
    <name type="scientific">Podospora didyma</name>
    <dbReference type="NCBI Taxonomy" id="330526"/>
    <lineage>
        <taxon>Eukaryota</taxon>
        <taxon>Fungi</taxon>
        <taxon>Dikarya</taxon>
        <taxon>Ascomycota</taxon>
        <taxon>Pezizomycotina</taxon>
        <taxon>Sordariomycetes</taxon>
        <taxon>Sordariomycetidae</taxon>
        <taxon>Sordariales</taxon>
        <taxon>Podosporaceae</taxon>
        <taxon>Podospora</taxon>
    </lineage>
</organism>
<dbReference type="InterPro" id="IPR036249">
    <property type="entry name" value="Thioredoxin-like_sf"/>
</dbReference>
<dbReference type="GO" id="GO:0005737">
    <property type="term" value="C:cytoplasm"/>
    <property type="evidence" value="ECO:0007669"/>
    <property type="project" value="TreeGrafter"/>
</dbReference>
<reference evidence="5" key="1">
    <citation type="journal article" date="2023" name="Mol. Phylogenet. Evol.">
        <title>Genome-scale phylogeny and comparative genomics of the fungal order Sordariales.</title>
        <authorList>
            <person name="Hensen N."/>
            <person name="Bonometti L."/>
            <person name="Westerberg I."/>
            <person name="Brannstrom I.O."/>
            <person name="Guillou S."/>
            <person name="Cros-Aarteil S."/>
            <person name="Calhoun S."/>
            <person name="Haridas S."/>
            <person name="Kuo A."/>
            <person name="Mondo S."/>
            <person name="Pangilinan J."/>
            <person name="Riley R."/>
            <person name="LaButti K."/>
            <person name="Andreopoulos B."/>
            <person name="Lipzen A."/>
            <person name="Chen C."/>
            <person name="Yan M."/>
            <person name="Daum C."/>
            <person name="Ng V."/>
            <person name="Clum A."/>
            <person name="Steindorff A."/>
            <person name="Ohm R.A."/>
            <person name="Martin F."/>
            <person name="Silar P."/>
            <person name="Natvig D.O."/>
            <person name="Lalanne C."/>
            <person name="Gautier V."/>
            <person name="Ament-Velasquez S.L."/>
            <person name="Kruys A."/>
            <person name="Hutchinson M.I."/>
            <person name="Powell A.J."/>
            <person name="Barry K."/>
            <person name="Miller A.N."/>
            <person name="Grigoriev I.V."/>
            <person name="Debuchy R."/>
            <person name="Gladieux P."/>
            <person name="Hiltunen Thoren M."/>
            <person name="Johannesson H."/>
        </authorList>
    </citation>
    <scope>NUCLEOTIDE SEQUENCE</scope>
    <source>
        <strain evidence="5">CBS 232.78</strain>
    </source>
</reference>
<name>A0AAE0NQ03_9PEZI</name>
<dbReference type="InterPro" id="IPR016639">
    <property type="entry name" value="GST_Omega/GSH"/>
</dbReference>
<feature type="site" description="Lowers pKa of active site Cys" evidence="3">
    <location>
        <position position="241"/>
    </location>
</feature>
<evidence type="ECO:0000313" key="5">
    <source>
        <dbReference type="EMBL" id="KAK3385549.1"/>
    </source>
</evidence>
<evidence type="ECO:0000256" key="1">
    <source>
        <dbReference type="PIRSR" id="PIRSR015753-1"/>
    </source>
</evidence>
<dbReference type="EMBL" id="JAULSW010000004">
    <property type="protein sequence ID" value="KAK3385549.1"/>
    <property type="molecule type" value="Genomic_DNA"/>
</dbReference>